<comment type="caution">
    <text evidence="1">The sequence shown here is derived from an EMBL/GenBank/DDBJ whole genome shotgun (WGS) entry which is preliminary data.</text>
</comment>
<evidence type="ECO:0000313" key="2">
    <source>
        <dbReference type="Proteomes" id="UP000664940"/>
    </source>
</evidence>
<dbReference type="Proteomes" id="UP000664940">
    <property type="component" value="Unassembled WGS sequence"/>
</dbReference>
<dbReference type="AlphaFoldDB" id="A0A834EF07"/>
<evidence type="ECO:0000313" key="1">
    <source>
        <dbReference type="EMBL" id="KAF6114716.1"/>
    </source>
</evidence>
<dbReference type="EMBL" id="JABVXQ010000004">
    <property type="protein sequence ID" value="KAF6114716.1"/>
    <property type="molecule type" value="Genomic_DNA"/>
</dbReference>
<name>A0A834EF07_9CHIR</name>
<accession>A0A834EF07</accession>
<organism evidence="1 2">
    <name type="scientific">Phyllostomus discolor</name>
    <name type="common">pale spear-nosed bat</name>
    <dbReference type="NCBI Taxonomy" id="89673"/>
    <lineage>
        <taxon>Eukaryota</taxon>
        <taxon>Metazoa</taxon>
        <taxon>Chordata</taxon>
        <taxon>Craniata</taxon>
        <taxon>Vertebrata</taxon>
        <taxon>Euteleostomi</taxon>
        <taxon>Mammalia</taxon>
        <taxon>Eutheria</taxon>
        <taxon>Laurasiatheria</taxon>
        <taxon>Chiroptera</taxon>
        <taxon>Yangochiroptera</taxon>
        <taxon>Phyllostomidae</taxon>
        <taxon>Phyllostominae</taxon>
        <taxon>Phyllostomus</taxon>
    </lineage>
</organism>
<protein>
    <submittedName>
        <fullName evidence="1">Uncharacterized protein</fullName>
    </submittedName>
</protein>
<sequence length="131" mass="15253">MKFMGCDEVYSICNLWKELSVILKGNPLNTKKVKCIWYKSIRCLSTLKCPIFHITRKPKINPKMKNIISARHYSRFEFKSAQRGLHARKLSPRSLNSLPRTQSSRYALQSTPIPHAQIWKDLAIAPRKCRP</sequence>
<reference evidence="1 2" key="1">
    <citation type="journal article" date="2020" name="Nature">
        <title>Six reference-quality genomes reveal evolution of bat adaptations.</title>
        <authorList>
            <person name="Jebb D."/>
            <person name="Huang Z."/>
            <person name="Pippel M."/>
            <person name="Hughes G.M."/>
            <person name="Lavrichenko K."/>
            <person name="Devanna P."/>
            <person name="Winkler S."/>
            <person name="Jermiin L.S."/>
            <person name="Skirmuntt E.C."/>
            <person name="Katzourakis A."/>
            <person name="Burkitt-Gray L."/>
            <person name="Ray D.A."/>
            <person name="Sullivan K.A.M."/>
            <person name="Roscito J.G."/>
            <person name="Kirilenko B.M."/>
            <person name="Davalos L.M."/>
            <person name="Corthals A.P."/>
            <person name="Power M.L."/>
            <person name="Jones G."/>
            <person name="Ransome R.D."/>
            <person name="Dechmann D.K.N."/>
            <person name="Locatelli A.G."/>
            <person name="Puechmaille S.J."/>
            <person name="Fedrigo O."/>
            <person name="Jarvis E.D."/>
            <person name="Hiller M."/>
            <person name="Vernes S.C."/>
            <person name="Myers E.W."/>
            <person name="Teeling E.C."/>
        </authorList>
    </citation>
    <scope>NUCLEOTIDE SEQUENCE [LARGE SCALE GENOMIC DNA]</scope>
    <source>
        <strain evidence="1">Bat1K_MPI-CBG_1</strain>
    </source>
</reference>
<proteinExistence type="predicted"/>
<gene>
    <name evidence="1" type="ORF">HJG60_010650</name>
</gene>